<accession>A0A6B0V1A0</accession>
<sequence>MVRKPSAFCTAFWSTFAASAASLCSLRCWMSLRMTRGIMDSATQSRSGGAGGLPSWALGPCRWQNPSSRMTLPSPQSQAPPAWLRNMLKSWPWWSPCWKQSAHSDMQGEMPHVRHRYATKLAVHTRPQVVALSYLRTVWENSSGVLPPAMSHLHQSIVSHMSMGFRGSRIMSNNSLSCFGLVVLAHSD</sequence>
<dbReference type="AlphaFoldDB" id="A0A6B0V1A0"/>
<organism evidence="1">
    <name type="scientific">Ixodes ricinus</name>
    <name type="common">Common tick</name>
    <name type="synonym">Acarus ricinus</name>
    <dbReference type="NCBI Taxonomy" id="34613"/>
    <lineage>
        <taxon>Eukaryota</taxon>
        <taxon>Metazoa</taxon>
        <taxon>Ecdysozoa</taxon>
        <taxon>Arthropoda</taxon>
        <taxon>Chelicerata</taxon>
        <taxon>Arachnida</taxon>
        <taxon>Acari</taxon>
        <taxon>Parasitiformes</taxon>
        <taxon>Ixodida</taxon>
        <taxon>Ixodoidea</taxon>
        <taxon>Ixodidae</taxon>
        <taxon>Ixodinae</taxon>
        <taxon>Ixodes</taxon>
    </lineage>
</organism>
<reference evidence="1" key="1">
    <citation type="submission" date="2019-12" db="EMBL/GenBank/DDBJ databases">
        <title>An insight into the sialome of adult female Ixodes ricinus ticks feeding for 6 days.</title>
        <authorList>
            <person name="Perner J."/>
            <person name="Ribeiro J.M.C."/>
        </authorList>
    </citation>
    <scope>NUCLEOTIDE SEQUENCE</scope>
    <source>
        <strain evidence="1">Semi-engorged</strain>
        <tissue evidence="1">Salivary glands</tissue>
    </source>
</reference>
<proteinExistence type="predicted"/>
<name>A0A6B0V1A0_IXORI</name>
<dbReference type="EMBL" id="GIFC01013428">
    <property type="protein sequence ID" value="MXU95511.1"/>
    <property type="molecule type" value="Transcribed_RNA"/>
</dbReference>
<protein>
    <submittedName>
        <fullName evidence="1">Putative secreted protein</fullName>
    </submittedName>
</protein>
<evidence type="ECO:0000313" key="1">
    <source>
        <dbReference type="EMBL" id="MXU95511.1"/>
    </source>
</evidence>